<dbReference type="InterPro" id="IPR027267">
    <property type="entry name" value="AH/BAR_dom_sf"/>
</dbReference>
<evidence type="ECO:0000313" key="1">
    <source>
        <dbReference type="EMBL" id="RKO86732.1"/>
    </source>
</evidence>
<dbReference type="OrthoDB" id="2155291at2759"/>
<sequence length="622" mass="67861">MSDSAPPSPTVDARPPLRFEDCFWGVDSKDPTVGVRSLHAVFSQNLKEAEDLLSLVKCRIKLEEDDAARTSDVGRHFGFPPPPLPSGTPVSSLMEFEAKERKAMNRRSHVPAFAASTMTGTEVPEKRSLASHIASGFGSAAATLFAGAKETALVKQHAAAAEEEDVADALRDGSSLRPVTRMLVDQISSMSRIHRRHADTLTLAVASPLQAFIEQNRRTMNKKKAEVDAHCQRLQALAADIEVRKRAYMEKSKIAEDEVKKFRDDASKRAAAAARPGPIAVGSRYMEVGELHGLVSQLQQDVRTRSITTPVGLFDGAFIGSDLVDSVRKRFPALPVADARALCSEILSRRLISSVVGGITPDFEPAIPYQFGRALLKTGEFPHAKASRDAADVRAEYETAIRTAEHTRSALDFHITAYLVAAQKAETYRLSIVRDCLVALESTQLFAAQETLNLWTPPENTDQDDTSPLPLLPSPDPIQGVQCLARKHRTGHVRHHPFVFESYRDGRAPHQVFGIGLDELAAATTVPILRAEFNGDLRGGRVSGAMLGRHGAGVLVAVLKLFLVEGPGSLCSCDTYETMKILYSGDFDDFDATVRLKSVTSLLSTISKPHYETLKLFAAYLS</sequence>
<organism evidence="1 2">
    <name type="scientific">Blyttiomyces helicus</name>
    <dbReference type="NCBI Taxonomy" id="388810"/>
    <lineage>
        <taxon>Eukaryota</taxon>
        <taxon>Fungi</taxon>
        <taxon>Fungi incertae sedis</taxon>
        <taxon>Chytridiomycota</taxon>
        <taxon>Chytridiomycota incertae sedis</taxon>
        <taxon>Chytridiomycetes</taxon>
        <taxon>Chytridiomycetes incertae sedis</taxon>
        <taxon>Blyttiomyces</taxon>
    </lineage>
</organism>
<dbReference type="AlphaFoldDB" id="A0A4P9W4B7"/>
<dbReference type="Gene3D" id="1.20.1270.60">
    <property type="entry name" value="Arfaptin homology (AH) domain/BAR domain"/>
    <property type="match status" value="1"/>
</dbReference>
<dbReference type="InterPro" id="IPR008936">
    <property type="entry name" value="Rho_GTPase_activation_prot"/>
</dbReference>
<proteinExistence type="predicted"/>
<evidence type="ECO:0000313" key="2">
    <source>
        <dbReference type="Proteomes" id="UP000269721"/>
    </source>
</evidence>
<reference evidence="2" key="1">
    <citation type="journal article" date="2018" name="Nat. Microbiol.">
        <title>Leveraging single-cell genomics to expand the fungal tree of life.</title>
        <authorList>
            <person name="Ahrendt S.R."/>
            <person name="Quandt C.A."/>
            <person name="Ciobanu D."/>
            <person name="Clum A."/>
            <person name="Salamov A."/>
            <person name="Andreopoulos B."/>
            <person name="Cheng J.F."/>
            <person name="Woyke T."/>
            <person name="Pelin A."/>
            <person name="Henrissat B."/>
            <person name="Reynolds N.K."/>
            <person name="Benny G.L."/>
            <person name="Smith M.E."/>
            <person name="James T.Y."/>
            <person name="Grigoriev I.V."/>
        </authorList>
    </citation>
    <scope>NUCLEOTIDE SEQUENCE [LARGE SCALE GENOMIC DNA]</scope>
</reference>
<gene>
    <name evidence="1" type="ORF">BDK51DRAFT_27231</name>
</gene>
<dbReference type="SUPFAM" id="SSF48350">
    <property type="entry name" value="GTPase activation domain, GAP"/>
    <property type="match status" value="1"/>
</dbReference>
<name>A0A4P9W4B7_9FUNG</name>
<keyword evidence="2" id="KW-1185">Reference proteome</keyword>
<dbReference type="EMBL" id="KZ997957">
    <property type="protein sequence ID" value="RKO86732.1"/>
    <property type="molecule type" value="Genomic_DNA"/>
</dbReference>
<feature type="non-terminal residue" evidence="1">
    <location>
        <position position="622"/>
    </location>
</feature>
<dbReference type="Proteomes" id="UP000269721">
    <property type="component" value="Unassembled WGS sequence"/>
</dbReference>
<protein>
    <submittedName>
        <fullName evidence="1">Uncharacterized protein</fullName>
    </submittedName>
</protein>
<accession>A0A4P9W4B7</accession>
<dbReference type="SUPFAM" id="SSF103657">
    <property type="entry name" value="BAR/IMD domain-like"/>
    <property type="match status" value="1"/>
</dbReference>